<reference evidence="14" key="2">
    <citation type="submission" date="2018-08" db="UniProtKB">
        <authorList>
            <consortium name="EnsemblPlants"/>
        </authorList>
    </citation>
    <scope>IDENTIFICATION</scope>
    <source>
        <strain evidence="14">Yugu1</strain>
    </source>
</reference>
<evidence type="ECO:0000256" key="1">
    <source>
        <dbReference type="ARBA" id="ARBA00001946"/>
    </source>
</evidence>
<dbReference type="AlphaFoldDB" id="K3YYU0"/>
<keyword evidence="4" id="KW-0808">Transferase</keyword>
<dbReference type="PANTHER" id="PTHR46999">
    <property type="entry name" value="ALPHA-GLUCAN WATER DIKINASE 1, CHLOROPLASTIC-RELATED"/>
    <property type="match status" value="1"/>
</dbReference>
<dbReference type="Gene3D" id="3.30.470.20">
    <property type="entry name" value="ATP-grasp fold, B domain"/>
    <property type="match status" value="1"/>
</dbReference>
<evidence type="ECO:0000259" key="12">
    <source>
        <dbReference type="Pfam" id="PF01326"/>
    </source>
</evidence>
<keyword evidence="6" id="KW-0547">Nucleotide-binding</keyword>
<dbReference type="GO" id="GO:0046872">
    <property type="term" value="F:metal ion binding"/>
    <property type="evidence" value="ECO:0007669"/>
    <property type="project" value="UniProtKB-KW"/>
</dbReference>
<dbReference type="HOGENOM" id="CLU_002399_0_0_1"/>
<dbReference type="GO" id="GO:0005524">
    <property type="term" value="F:ATP binding"/>
    <property type="evidence" value="ECO:0007669"/>
    <property type="project" value="UniProtKB-KW"/>
</dbReference>
<dbReference type="eggNOG" id="ENOG502QQ6R">
    <property type="taxonomic scope" value="Eukaryota"/>
</dbReference>
<feature type="domain" description="Alpha-glucan water dikinase phosphohistidine-like" evidence="13">
    <location>
        <begin position="306"/>
        <end position="418"/>
    </location>
</feature>
<feature type="compositionally biased region" description="Polar residues" evidence="11">
    <location>
        <begin position="13"/>
        <end position="23"/>
    </location>
</feature>
<protein>
    <submittedName>
        <fullName evidence="14">Uncharacterized protein</fullName>
    </submittedName>
</protein>
<dbReference type="Gene3D" id="3.30.1490.20">
    <property type="entry name" value="ATP-grasp fold, A domain"/>
    <property type="match status" value="1"/>
</dbReference>
<feature type="region of interest" description="Disordered" evidence="11">
    <location>
        <begin position="1"/>
        <end position="31"/>
    </location>
</feature>
<keyword evidence="5" id="KW-0479">Metal-binding</keyword>
<dbReference type="Pfam" id="PF22973">
    <property type="entry name" value="GWD1_pHisD"/>
    <property type="match status" value="1"/>
</dbReference>
<evidence type="ECO:0000256" key="6">
    <source>
        <dbReference type="ARBA" id="ARBA00022741"/>
    </source>
</evidence>
<evidence type="ECO:0000256" key="7">
    <source>
        <dbReference type="ARBA" id="ARBA00022777"/>
    </source>
</evidence>
<evidence type="ECO:0000259" key="13">
    <source>
        <dbReference type="Pfam" id="PF22973"/>
    </source>
</evidence>
<dbReference type="EMBL" id="AGNK02000259">
    <property type="status" value="NOT_ANNOTATED_CDS"/>
    <property type="molecule type" value="Genomic_DNA"/>
</dbReference>
<evidence type="ECO:0000256" key="9">
    <source>
        <dbReference type="ARBA" id="ARBA00022842"/>
    </source>
</evidence>
<comment type="subunit">
    <text evidence="3">Homodimer.</text>
</comment>
<dbReference type="InterPro" id="IPR002192">
    <property type="entry name" value="PPDK_AMP/ATP-bd"/>
</dbReference>
<dbReference type="EnsemblPlants" id="KQL29482">
    <property type="protein sequence ID" value="KQL29482"/>
    <property type="gene ID" value="SETIT_019446mg"/>
</dbReference>
<evidence type="ECO:0000256" key="5">
    <source>
        <dbReference type="ARBA" id="ARBA00022723"/>
    </source>
</evidence>
<evidence type="ECO:0000256" key="3">
    <source>
        <dbReference type="ARBA" id="ARBA00011738"/>
    </source>
</evidence>
<dbReference type="InParanoid" id="K3YYU0"/>
<evidence type="ECO:0000313" key="14">
    <source>
        <dbReference type="EnsemblPlants" id="KQL29482"/>
    </source>
</evidence>
<evidence type="ECO:0000256" key="2">
    <source>
        <dbReference type="ARBA" id="ARBA00007837"/>
    </source>
</evidence>
<keyword evidence="7" id="KW-0418">Kinase</keyword>
<comment type="similarity">
    <text evidence="2">Belongs to the PEP-utilizing enzyme family.</text>
</comment>
<evidence type="ECO:0000256" key="4">
    <source>
        <dbReference type="ARBA" id="ARBA00022679"/>
    </source>
</evidence>
<accession>K3YYU0</accession>
<organism evidence="14 15">
    <name type="scientific">Setaria italica</name>
    <name type="common">Foxtail millet</name>
    <name type="synonym">Panicum italicum</name>
    <dbReference type="NCBI Taxonomy" id="4555"/>
    <lineage>
        <taxon>Eukaryota</taxon>
        <taxon>Viridiplantae</taxon>
        <taxon>Streptophyta</taxon>
        <taxon>Embryophyta</taxon>
        <taxon>Tracheophyta</taxon>
        <taxon>Spermatophyta</taxon>
        <taxon>Magnoliopsida</taxon>
        <taxon>Liliopsida</taxon>
        <taxon>Poales</taxon>
        <taxon>Poaceae</taxon>
        <taxon>PACMAD clade</taxon>
        <taxon>Panicoideae</taxon>
        <taxon>Panicodae</taxon>
        <taxon>Paniceae</taxon>
        <taxon>Cenchrinae</taxon>
        <taxon>Setaria</taxon>
    </lineage>
</organism>
<dbReference type="SUPFAM" id="SSF56059">
    <property type="entry name" value="Glutathione synthetase ATP-binding domain-like"/>
    <property type="match status" value="1"/>
</dbReference>
<feature type="domain" description="Pyruvate phosphate dikinase AMP/ATP-binding" evidence="12">
    <location>
        <begin position="556"/>
        <end position="621"/>
    </location>
</feature>
<comment type="cofactor">
    <cofactor evidence="1">
        <name>Mg(2+)</name>
        <dbReference type="ChEBI" id="CHEBI:18420"/>
    </cofactor>
</comment>
<evidence type="ECO:0000256" key="11">
    <source>
        <dbReference type="SAM" id="MobiDB-lite"/>
    </source>
</evidence>
<dbReference type="OMA" id="AICADEF"/>
<name>K3YYU0_SETIT</name>
<keyword evidence="15" id="KW-1185">Reference proteome</keyword>
<reference evidence="15" key="1">
    <citation type="journal article" date="2012" name="Nat. Biotechnol.">
        <title>Reference genome sequence of the model plant Setaria.</title>
        <authorList>
            <person name="Bennetzen J.L."/>
            <person name="Schmutz J."/>
            <person name="Wang H."/>
            <person name="Percifield R."/>
            <person name="Hawkins J."/>
            <person name="Pontaroli A.C."/>
            <person name="Estep M."/>
            <person name="Feng L."/>
            <person name="Vaughn J.N."/>
            <person name="Grimwood J."/>
            <person name="Jenkins J."/>
            <person name="Barry K."/>
            <person name="Lindquist E."/>
            <person name="Hellsten U."/>
            <person name="Deshpande S."/>
            <person name="Wang X."/>
            <person name="Wu X."/>
            <person name="Mitros T."/>
            <person name="Triplett J."/>
            <person name="Yang X."/>
            <person name="Ye C.Y."/>
            <person name="Mauro-Herrera M."/>
            <person name="Wang L."/>
            <person name="Li P."/>
            <person name="Sharma M."/>
            <person name="Sharma R."/>
            <person name="Ronald P.C."/>
            <person name="Panaud O."/>
            <person name="Kellogg E.A."/>
            <person name="Brutnell T.P."/>
            <person name="Doust A.N."/>
            <person name="Tuskan G.A."/>
            <person name="Rokhsar D."/>
            <person name="Devos K.M."/>
        </authorList>
    </citation>
    <scope>NUCLEOTIDE SEQUENCE [LARGE SCALE GENOMIC DNA]</scope>
    <source>
        <strain evidence="15">cv. Yugu1</strain>
    </source>
</reference>
<keyword evidence="8" id="KW-0067">ATP-binding</keyword>
<evidence type="ECO:0000256" key="10">
    <source>
        <dbReference type="ARBA" id="ARBA00023277"/>
    </source>
</evidence>
<dbReference type="InterPro" id="IPR013815">
    <property type="entry name" value="ATP_grasp_subdomain_1"/>
</dbReference>
<dbReference type="Gramene" id="KQL29482">
    <property type="protein sequence ID" value="KQL29482"/>
    <property type="gene ID" value="SETIT_019446mg"/>
</dbReference>
<dbReference type="Pfam" id="PF01326">
    <property type="entry name" value="PPDK_N"/>
    <property type="match status" value="1"/>
</dbReference>
<evidence type="ECO:0000256" key="8">
    <source>
        <dbReference type="ARBA" id="ARBA00022840"/>
    </source>
</evidence>
<sequence length="741" mass="81992">MEVVVQSDKVRNRTTPLQLSTRTGWDDEPEHARTPWHVLGDTHDQPLIWKRGLQQHTRQVHAAAAAVAHQAVHSGADLESAIGTCTGYRAESEGFMVGVKVNPLNGLPSGYQELLKFLLDHLEDKSVEALVEGLLEARAEVRPLLCGSQERLKDLIFLDIALDSTVRTAVERSYEQLNNAEPEKIMYFISMVLENLALSTEDNENLLCCLKGWNHALAMANNFDDQWALYAKAYLDRTRLALVTKGEEYHHTLQPSAEYLGSLLGVEQWTVNIFTEEIIRSGSAASLSLLLNRLDPVLRNIANLGSWQIISPVEVIGYVTVVDELLTVQNKSYDKPTVLVAKAVKGEEEIPDGVVAVLTPDMPDVLSHVSVRARNSKVLFATCFDPEILSELQRNDGKLISVKPTSADISYRETAESELLVANSSTAEDDKSEPSISLAKKQFPGKYAICADEFSDEMVGAKSRNIAYLKGKVPPSVGVPASVALPFGTFETVLSDKMNKHVAQNVKHLKEKLSQGELSALDEIRNALLNLIAPSNLVKELKEKMQDCGMPWPGDDVWASKWNERAYYSTRKVKLDHAYLSMAVLVQEIVSADYAFVIHTVNPSSGDRSEIYAEIVKGLGRPFFICKKDDLNSPKVLGYPSKPIGLFIKQSIIFRSDSNGEDLEGYAGAGLYDSVPMDNEEVVVLDYTTDRLITDVSFRNTILSSIAHAGYAIEELYGSPQDIEGVVKDGKIFVVQTRPQM</sequence>
<dbReference type="Proteomes" id="UP000004995">
    <property type="component" value="Unassembled WGS sequence"/>
</dbReference>
<proteinExistence type="inferred from homology"/>
<dbReference type="PANTHER" id="PTHR46999:SF5">
    <property type="entry name" value="PYRUVATE PHOSPHATE DIKINASE AMP_ATP-BINDING DOMAIN-CONTAINING PROTEIN"/>
    <property type="match status" value="1"/>
</dbReference>
<dbReference type="GO" id="GO:0016301">
    <property type="term" value="F:kinase activity"/>
    <property type="evidence" value="ECO:0007669"/>
    <property type="project" value="UniProtKB-KW"/>
</dbReference>
<keyword evidence="9" id="KW-0460">Magnesium</keyword>
<keyword evidence="10" id="KW-0119">Carbohydrate metabolism</keyword>
<dbReference type="InterPro" id="IPR054481">
    <property type="entry name" value="GWD1_pHisD"/>
</dbReference>
<evidence type="ECO:0000313" key="15">
    <source>
        <dbReference type="Proteomes" id="UP000004995"/>
    </source>
</evidence>